<dbReference type="OrthoDB" id="12815at10239"/>
<proteinExistence type="predicted"/>
<evidence type="ECO:0000313" key="3">
    <source>
        <dbReference type="Proteomes" id="UP000202254"/>
    </source>
</evidence>
<keyword evidence="3" id="KW-1185">Reference proteome</keyword>
<dbReference type="Proteomes" id="UP000202254">
    <property type="component" value="Segment"/>
</dbReference>
<reference evidence="2 3" key="1">
    <citation type="submission" date="2016-04" db="EMBL/GenBank/DDBJ databases">
        <title>Complete Genome of E. coli phage vB_EcoS_NBD2.</title>
        <authorList>
            <person name="Truncaite L."/>
            <person name="Kaliniene L."/>
            <person name="Zajanckauskaite A."/>
            <person name="Meskys R."/>
        </authorList>
    </citation>
    <scope>NUCLEOTIDE SEQUENCE [LARGE SCALE GENOMIC DNA]</scope>
</reference>
<organism evidence="2 3">
    <name type="scientific">Escherichia phage vB_EcoS_NBD2</name>
    <dbReference type="NCBI Taxonomy" id="1852563"/>
    <lineage>
        <taxon>Viruses</taxon>
        <taxon>Duplodnaviria</taxon>
        <taxon>Heunggongvirae</taxon>
        <taxon>Uroviricota</taxon>
        <taxon>Caudoviricetes</taxon>
        <taxon>Drexlerviridae</taxon>
        <taxon>Vilniusvirus</taxon>
        <taxon>Vilniusvirus NBD2</taxon>
    </lineage>
</organism>
<dbReference type="KEGG" id="vg:29079457"/>
<evidence type="ECO:0000256" key="1">
    <source>
        <dbReference type="SAM" id="MobiDB-lite"/>
    </source>
</evidence>
<accession>A0A192Y7P8</accession>
<dbReference type="InterPro" id="IPR032066">
    <property type="entry name" value="GP3_package"/>
</dbReference>
<name>A0A192Y7P8_9CAUD</name>
<dbReference type="RefSeq" id="YP_009284651.1">
    <property type="nucleotide sequence ID" value="NC_031050.1"/>
</dbReference>
<dbReference type="EMBL" id="KX130668">
    <property type="protein sequence ID" value="ANM45869.1"/>
    <property type="molecule type" value="Genomic_DNA"/>
</dbReference>
<dbReference type="Pfam" id="PF16677">
    <property type="entry name" value="GP3_package"/>
    <property type="match status" value="1"/>
</dbReference>
<protein>
    <submittedName>
        <fullName evidence="2">Putative terminase small subunit</fullName>
    </submittedName>
</protein>
<feature type="region of interest" description="Disordered" evidence="1">
    <location>
        <begin position="1"/>
        <end position="20"/>
    </location>
</feature>
<evidence type="ECO:0000313" key="2">
    <source>
        <dbReference type="EMBL" id="ANM45869.1"/>
    </source>
</evidence>
<gene>
    <name evidence="2" type="ORF">NBD2_27</name>
</gene>
<sequence>MQPYIHTMEGGAMSRHEDDDQDYTSKAQEKIKTGNFKALYLKQYGDIANLNHRHNYTPEQVFNLAVRYFTWAEENAIKAAETAAFQGIVTENLVHKVRIFTINGLSLFTSISKGAFLKWRNEPGFCDVMEFIDGVIHEQKFQLAANGIINAGFIGKDLGIDKPAEVKVENNNTLSAVTTEEVKDAVRDILGEL</sequence>
<dbReference type="GeneID" id="29079457"/>
<dbReference type="Gene3D" id="1.10.132.80">
    <property type="match status" value="1"/>
</dbReference>